<organism evidence="4 5">
    <name type="scientific">Acidiplasma aeolicum</name>
    <dbReference type="NCBI Taxonomy" id="507754"/>
    <lineage>
        <taxon>Archaea</taxon>
        <taxon>Methanobacteriati</taxon>
        <taxon>Thermoplasmatota</taxon>
        <taxon>Thermoplasmata</taxon>
        <taxon>Thermoplasmatales</taxon>
        <taxon>Ferroplasmaceae</taxon>
        <taxon>Acidiplasma</taxon>
    </lineage>
</organism>
<dbReference type="InterPro" id="IPR046433">
    <property type="entry name" value="ActCoA_hydro"/>
</dbReference>
<dbReference type="InterPro" id="IPR026888">
    <property type="entry name" value="AcetylCoA_hyd_C"/>
</dbReference>
<dbReference type="InterPro" id="IPR037171">
    <property type="entry name" value="NagB/RpiA_transferase-like"/>
</dbReference>
<dbReference type="EMBL" id="LJCQ01000282">
    <property type="protein sequence ID" value="KPV46205.1"/>
    <property type="molecule type" value="Genomic_DNA"/>
</dbReference>
<dbReference type="PANTHER" id="PTHR43609">
    <property type="entry name" value="ACETYL-COA HYDROLASE"/>
    <property type="match status" value="1"/>
</dbReference>
<evidence type="ECO:0000256" key="1">
    <source>
        <dbReference type="ARBA" id="ARBA00009632"/>
    </source>
</evidence>
<sequence length="470" mass="52939">MRIPPKLESKVMDPEDVFKKILKNKKSIAFGGMGGQSVPKIIPLIFKEHPQYFKGIQVYSGGGMTKSFDDAMRNIEISRRFYYLSDKKSRDDVNNGKTMMMDYSVYKYSKLLSLNSMDKIDVAVLEATEVNSKGIILSLSVDATPALCNASKKIIIEINRSKPVLTGLHDITDINSVREHQFKKIISRIGKRELRINQNKIAAIIYSDGSEESAASYGKPPEEINSIAENIWCMLDEKIKFKNTMPVQVGAGSIASSLIDKSPFNDLKIWCEIAPARWTEYIGHKIKYISASAIYTLQGDEVYTKKFMENYLDYSGNIVLRPNYITNSPDIISGLVVIVLQQAIEIDIFGSANVSHIRENIYNGVGGSIDFCSSGKYVAIVMPSTAMNGKISRIVPMLSCVDIPRMLVDFVVTEIGIADLRWKDPRERAVEIIKNCVHPNFKDSLLRYMNYLNAGHLPYNINEIIKWNKN</sequence>
<dbReference type="GO" id="GO:0003986">
    <property type="term" value="F:acetyl-CoA hydrolase activity"/>
    <property type="evidence" value="ECO:0007669"/>
    <property type="project" value="TreeGrafter"/>
</dbReference>
<dbReference type="PANTHER" id="PTHR43609:SF1">
    <property type="entry name" value="ACETYL-COA HYDROLASE"/>
    <property type="match status" value="1"/>
</dbReference>
<dbReference type="GO" id="GO:0006083">
    <property type="term" value="P:acetate metabolic process"/>
    <property type="evidence" value="ECO:0007669"/>
    <property type="project" value="InterPro"/>
</dbReference>
<dbReference type="InterPro" id="IPR003702">
    <property type="entry name" value="ActCoA_hydro_N"/>
</dbReference>
<reference evidence="4 5" key="1">
    <citation type="submission" date="2015-09" db="EMBL/GenBank/DDBJ databases">
        <title>Draft genome sequence of Acidiplasma aeolicum DSM 18409.</title>
        <authorList>
            <person name="Hemp J."/>
        </authorList>
    </citation>
    <scope>NUCLEOTIDE SEQUENCE [LARGE SCALE GENOMIC DNA]</scope>
    <source>
        <strain evidence="4 5">V</strain>
    </source>
</reference>
<protein>
    <submittedName>
        <fullName evidence="4">Uncharacterized protein</fullName>
    </submittedName>
</protein>
<comment type="caution">
    <text evidence="4">The sequence shown here is derived from an EMBL/GenBank/DDBJ whole genome shotgun (WGS) entry which is preliminary data.</text>
</comment>
<evidence type="ECO:0000313" key="5">
    <source>
        <dbReference type="Proteomes" id="UP000050515"/>
    </source>
</evidence>
<dbReference type="GO" id="GO:0008775">
    <property type="term" value="F:acetate CoA-transferase activity"/>
    <property type="evidence" value="ECO:0007669"/>
    <property type="project" value="InterPro"/>
</dbReference>
<dbReference type="Gene3D" id="3.40.1080.20">
    <property type="entry name" value="Acetyl-CoA hydrolase/transferase C-terminal domain"/>
    <property type="match status" value="1"/>
</dbReference>
<dbReference type="AlphaFoldDB" id="A0A0N8PQ58"/>
<evidence type="ECO:0000313" key="4">
    <source>
        <dbReference type="EMBL" id="KPV46205.1"/>
    </source>
</evidence>
<dbReference type="InterPro" id="IPR038460">
    <property type="entry name" value="AcetylCoA_hyd_C_sf"/>
</dbReference>
<dbReference type="Pfam" id="PF13336">
    <property type="entry name" value="AcetylCoA_hyd_C"/>
    <property type="match status" value="1"/>
</dbReference>
<dbReference type="Proteomes" id="UP000050515">
    <property type="component" value="Unassembled WGS sequence"/>
</dbReference>
<evidence type="ECO:0000259" key="2">
    <source>
        <dbReference type="Pfam" id="PF02550"/>
    </source>
</evidence>
<dbReference type="PATRIC" id="fig|507754.4.peg.1932"/>
<proteinExistence type="inferred from homology"/>
<name>A0A0N8PQ58_9ARCH</name>
<dbReference type="SUPFAM" id="SSF100950">
    <property type="entry name" value="NagB/RpiA/CoA transferase-like"/>
    <property type="match status" value="2"/>
</dbReference>
<comment type="similarity">
    <text evidence="1">Belongs to the acetyl-CoA hydrolase/transferase family.</text>
</comment>
<gene>
    <name evidence="4" type="ORF">SE19_06560</name>
</gene>
<accession>A0A0N8PQ58</accession>
<feature type="domain" description="Acetyl-CoA hydrolase/transferase C-terminal" evidence="3">
    <location>
        <begin position="306"/>
        <end position="448"/>
    </location>
</feature>
<feature type="domain" description="Acetyl-CoA hydrolase/transferase N-terminal" evidence="2">
    <location>
        <begin position="7"/>
        <end position="180"/>
    </location>
</feature>
<dbReference type="Gene3D" id="3.40.1080.10">
    <property type="entry name" value="Glutaconate Coenzyme A-transferase"/>
    <property type="match status" value="1"/>
</dbReference>
<dbReference type="Pfam" id="PF02550">
    <property type="entry name" value="AcetylCoA_hydro"/>
    <property type="match status" value="1"/>
</dbReference>
<dbReference type="RefSeq" id="WP_054964331.1">
    <property type="nucleotide sequence ID" value="NZ_LJCQ01000282.1"/>
</dbReference>
<evidence type="ECO:0000259" key="3">
    <source>
        <dbReference type="Pfam" id="PF13336"/>
    </source>
</evidence>